<evidence type="ECO:0000313" key="3">
    <source>
        <dbReference type="Proteomes" id="UP000065533"/>
    </source>
</evidence>
<organism evidence="2 3">
    <name type="scientific">Planococcus kocurii</name>
    <dbReference type="NCBI Taxonomy" id="1374"/>
    <lineage>
        <taxon>Bacteria</taxon>
        <taxon>Bacillati</taxon>
        <taxon>Bacillota</taxon>
        <taxon>Bacilli</taxon>
        <taxon>Bacillales</taxon>
        <taxon>Caryophanaceae</taxon>
        <taxon>Planococcus</taxon>
    </lineage>
</organism>
<name>A0ABM5WT28_9BACL</name>
<keyword evidence="1" id="KW-0472">Membrane</keyword>
<feature type="transmembrane region" description="Helical" evidence="1">
    <location>
        <begin position="55"/>
        <end position="73"/>
    </location>
</feature>
<feature type="transmembrane region" description="Helical" evidence="1">
    <location>
        <begin position="32"/>
        <end position="49"/>
    </location>
</feature>
<accession>A0ABM5WT28</accession>
<dbReference type="Proteomes" id="UP000065533">
    <property type="component" value="Chromosome"/>
</dbReference>
<evidence type="ECO:0000256" key="1">
    <source>
        <dbReference type="SAM" id="Phobius"/>
    </source>
</evidence>
<keyword evidence="3" id="KW-1185">Reference proteome</keyword>
<reference evidence="2" key="1">
    <citation type="submission" date="2016-01" db="EMBL/GenBank/DDBJ databases">
        <title>Complete genome of Planococcus kocurri type strain.</title>
        <authorList>
            <person name="See-Too W.S."/>
        </authorList>
    </citation>
    <scope>NUCLEOTIDE SEQUENCE [LARGE SCALE GENOMIC DNA]</scope>
    <source>
        <strain evidence="2">ATCC 43650</strain>
    </source>
</reference>
<feature type="transmembrane region" description="Helical" evidence="1">
    <location>
        <begin position="6"/>
        <end position="25"/>
    </location>
</feature>
<sequence>MSFFLVGILLWSLVILSVVLAIIGFWRGSWQALAWSGIALLPPMLLIYMGGDGVWFQFGILLPILLLVAAFLMKQQKTPNS</sequence>
<proteinExistence type="predicted"/>
<keyword evidence="1" id="KW-0812">Transmembrane</keyword>
<evidence type="ECO:0000313" key="2">
    <source>
        <dbReference type="EMBL" id="ALS77480.1"/>
    </source>
</evidence>
<gene>
    <name evidence="2" type="ORF">AUO94_01960</name>
</gene>
<dbReference type="RefSeq" id="WP_058384160.1">
    <property type="nucleotide sequence ID" value="NZ_CP013661.2"/>
</dbReference>
<protein>
    <submittedName>
        <fullName evidence="2">Uncharacterized protein</fullName>
    </submittedName>
</protein>
<dbReference type="EMBL" id="CP013661">
    <property type="protein sequence ID" value="ALS77480.1"/>
    <property type="molecule type" value="Genomic_DNA"/>
</dbReference>
<keyword evidence="1" id="KW-1133">Transmembrane helix</keyword>